<dbReference type="Pfam" id="PF19274">
    <property type="entry name" value="PI4K_N"/>
    <property type="match status" value="4"/>
</dbReference>
<dbReference type="PANTHER" id="PTHR10048">
    <property type="entry name" value="PHOSPHATIDYLINOSITOL KINASE"/>
    <property type="match status" value="1"/>
</dbReference>
<keyword evidence="4 8" id="KW-0418">Kinase</keyword>
<comment type="similarity">
    <text evidence="1">Belongs to the PI3/PI4-kinase family. Type III PI4K subfamily.</text>
</comment>
<dbReference type="InterPro" id="IPR001263">
    <property type="entry name" value="PI3K_accessory_dom"/>
</dbReference>
<dbReference type="CDD" id="cd05167">
    <property type="entry name" value="PI4Kc_III_alpha"/>
    <property type="match status" value="1"/>
</dbReference>
<evidence type="ECO:0000313" key="9">
    <source>
        <dbReference type="Proteomes" id="UP000299102"/>
    </source>
</evidence>
<dbReference type="InterPro" id="IPR036397">
    <property type="entry name" value="RNaseH_sf"/>
</dbReference>
<dbReference type="Proteomes" id="UP000299102">
    <property type="component" value="Unassembled WGS sequence"/>
</dbReference>
<dbReference type="Pfam" id="PF00613">
    <property type="entry name" value="PI3Ka"/>
    <property type="match status" value="1"/>
</dbReference>
<dbReference type="STRING" id="151549.A0A4C1SFY6"/>
<evidence type="ECO:0000259" key="6">
    <source>
        <dbReference type="PROSITE" id="PS50290"/>
    </source>
</evidence>
<dbReference type="EMBL" id="BGZK01000006">
    <property type="protein sequence ID" value="GBP00796.1"/>
    <property type="molecule type" value="Genomic_DNA"/>
</dbReference>
<dbReference type="GO" id="GO:0048015">
    <property type="term" value="P:phosphatidylinositol-mediated signaling"/>
    <property type="evidence" value="ECO:0007669"/>
    <property type="project" value="TreeGrafter"/>
</dbReference>
<evidence type="ECO:0000256" key="1">
    <source>
        <dbReference type="ARBA" id="ARBA00006209"/>
    </source>
</evidence>
<dbReference type="Pfam" id="PF00454">
    <property type="entry name" value="PI3_PI4_kinase"/>
    <property type="match status" value="1"/>
</dbReference>
<dbReference type="PANTHER" id="PTHR10048:SF15">
    <property type="entry name" value="PHOSPHATIDYLINOSITOL 4-KINASE ALPHA"/>
    <property type="match status" value="1"/>
</dbReference>
<dbReference type="Gene3D" id="3.30.420.10">
    <property type="entry name" value="Ribonuclease H-like superfamily/Ribonuclease H"/>
    <property type="match status" value="1"/>
</dbReference>
<dbReference type="PROSITE" id="PS00916">
    <property type="entry name" value="PI3_4_KINASE_2"/>
    <property type="match status" value="1"/>
</dbReference>
<dbReference type="SMART" id="SM00145">
    <property type="entry name" value="PI3Ka"/>
    <property type="match status" value="1"/>
</dbReference>
<keyword evidence="9" id="KW-1185">Reference proteome</keyword>
<comment type="caution">
    <text evidence="8">The sequence shown here is derived from an EMBL/GenBank/DDBJ whole genome shotgun (WGS) entry which is preliminary data.</text>
</comment>
<dbReference type="GO" id="GO:0005737">
    <property type="term" value="C:cytoplasm"/>
    <property type="evidence" value="ECO:0007669"/>
    <property type="project" value="TreeGrafter"/>
</dbReference>
<evidence type="ECO:0000256" key="2">
    <source>
        <dbReference type="ARBA" id="ARBA00012169"/>
    </source>
</evidence>
<dbReference type="InterPro" id="IPR016024">
    <property type="entry name" value="ARM-type_fold"/>
</dbReference>
<organism evidence="8 9">
    <name type="scientific">Eumeta variegata</name>
    <name type="common">Bagworm moth</name>
    <name type="synonym">Eumeta japonica</name>
    <dbReference type="NCBI Taxonomy" id="151549"/>
    <lineage>
        <taxon>Eukaryota</taxon>
        <taxon>Metazoa</taxon>
        <taxon>Ecdysozoa</taxon>
        <taxon>Arthropoda</taxon>
        <taxon>Hexapoda</taxon>
        <taxon>Insecta</taxon>
        <taxon>Pterygota</taxon>
        <taxon>Neoptera</taxon>
        <taxon>Endopterygota</taxon>
        <taxon>Lepidoptera</taxon>
        <taxon>Glossata</taxon>
        <taxon>Ditrysia</taxon>
        <taxon>Tineoidea</taxon>
        <taxon>Psychidae</taxon>
        <taxon>Oiketicinae</taxon>
        <taxon>Eumeta</taxon>
    </lineage>
</organism>
<dbReference type="InterPro" id="IPR011009">
    <property type="entry name" value="Kinase-like_dom_sf"/>
</dbReference>
<reference evidence="8 9" key="1">
    <citation type="journal article" date="2019" name="Commun. Biol.">
        <title>The bagworm genome reveals a unique fibroin gene that provides high tensile strength.</title>
        <authorList>
            <person name="Kono N."/>
            <person name="Nakamura H."/>
            <person name="Ohtoshi R."/>
            <person name="Tomita M."/>
            <person name="Numata K."/>
            <person name="Arakawa K."/>
        </authorList>
    </citation>
    <scope>NUCLEOTIDE SEQUENCE [LARGE SCALE GENOMIC DNA]</scope>
</reference>
<name>A0A4C1SFY6_EUMVA</name>
<dbReference type="Gene3D" id="1.25.40.70">
    <property type="entry name" value="Phosphatidylinositol 3-kinase, accessory domain (PIK)"/>
    <property type="match status" value="1"/>
</dbReference>
<dbReference type="SUPFAM" id="SSF56112">
    <property type="entry name" value="Protein kinase-like (PK-like)"/>
    <property type="match status" value="1"/>
</dbReference>
<dbReference type="GO" id="GO:0004430">
    <property type="term" value="F:1-phosphatidylinositol 4-kinase activity"/>
    <property type="evidence" value="ECO:0007669"/>
    <property type="project" value="UniProtKB-EC"/>
</dbReference>
<dbReference type="PROSITE" id="PS51257">
    <property type="entry name" value="PROKAR_LIPOPROTEIN"/>
    <property type="match status" value="1"/>
</dbReference>
<dbReference type="InterPro" id="IPR032135">
    <property type="entry name" value="DUF4817"/>
</dbReference>
<dbReference type="InterPro" id="IPR000403">
    <property type="entry name" value="PI3/4_kinase_cat_dom"/>
</dbReference>
<dbReference type="EC" id="2.7.1.67" evidence="2"/>
<dbReference type="FunFam" id="1.25.40.70:FF:000011">
    <property type="entry name" value="Phosphatidylinositol 4-kinase alpha"/>
    <property type="match status" value="1"/>
</dbReference>
<feature type="region of interest" description="Disordered" evidence="5">
    <location>
        <begin position="1474"/>
        <end position="1536"/>
    </location>
</feature>
<dbReference type="GO" id="GO:0046854">
    <property type="term" value="P:phosphatidylinositol phosphate biosynthetic process"/>
    <property type="evidence" value="ECO:0007669"/>
    <property type="project" value="InterPro"/>
</dbReference>
<evidence type="ECO:0000256" key="3">
    <source>
        <dbReference type="ARBA" id="ARBA00022679"/>
    </source>
</evidence>
<dbReference type="InterPro" id="IPR018936">
    <property type="entry name" value="PI3/4_kinase_CS"/>
</dbReference>
<dbReference type="GO" id="GO:0005886">
    <property type="term" value="C:plasma membrane"/>
    <property type="evidence" value="ECO:0007669"/>
    <property type="project" value="TreeGrafter"/>
</dbReference>
<evidence type="ECO:0000256" key="4">
    <source>
        <dbReference type="ARBA" id="ARBA00022777"/>
    </source>
</evidence>
<sequence>MRQERYAEIVPCGNLVSACLSGSGVFPYKSFSETLNLVMVTLLRELLQHQKDLPAPFTKDVQEFVKCLFLSGQTELQSRHHDASEREDRETNFASVNKFKVNVMANSACVDLLVWAIGDETGADSLCGRLTEKINSNHNHKLILAHMPLLMVCLEGLGKLATKFPTIASTSIYCLRDFLVTPSPILLKLHKLESEKSGKEHMKVTLQGKELQGMTEAGVPVKSTPFEKLRDAAIENLCVALEAALTVDPYCVPALVGSVSNRLFTAETSDSESSLISTNIVIMLGHVAVALKDTPKTTDTILQFFQQRLCRSPSSLDTLIVDQLGCMALASPEGPAHDEIMRMFTVITVEAASAAYVHTDERQQYRHVSGAVLNALANVAANVRGTAARLELLTRLLELFVQLGLGGERATDRSPAPVFKASGSAGNLGVLIPVIAVLVKRLPPIKTSKPRLHRLFKDFWLYCVIMGFTAADSGLWPAEWYTGVKEIAVKSPCLVPQTRSELREYLHTAAVRNDSVSVNELQELKTQILNLLDHPPDVTVTVNKLTFAPCMYLLSVYWLETLRVCNSPEPSLQPILEYLTATALQKNDKSGMWECIASVGDKVFQKFLDMMSAKVKDESRERELEEHAQFLLVNFNHIHKKIRRVADKWLAGLVDRFPHLLWNCRVLWSMLDILQVLSFSLELDANHEIPLLKVPGTDFTLQLQDTLEDREGIVKDFADRCHGIVQEAMKWAPQSTRSHLQEYLNQVPNSTLWHHCGLALATAALLGAAGLNRASAPLPRAALDKRPLCVTQDSAALLAVVSQRSRYAGEVSGAVSAEGGGEAALWRVGARLQTALRDACASHSETAYRAALWRATALLVHARHNARAPHSPSAAPVARGLLHAIAWSQVEIFTEDAVTTAVECWHWLETARPDLELRLLQEVFAAWQCTIDRGMGLFSRESDEISPLAAYEVRYTPSFTALVFVFVCVDFVLTTFGFVYGLLIACDLDSDCLFSLNDNFCFLLDYRVTSAKMSAYTTREYANMHLIYGECRCNASAAARLYRERYPNAARYPDHRVFTNVHRLLFSEGHLPNHEHGGGRPANPMEDEVLEAVEDPSTSVRAIEITTGVPKSTAHRILKRHELHPYHVQQGQTLLPGDYQHRVNFSRTILERYRDDPFFLTKILWSDESTFKKDGYMNMHNLHEWHVENPHLTRQDRSQYRFKVNMWTGILNGQIIGPFELPDVLNGEVYLDFLQNHLPSLLEDVPLNIYREMWFQQDGCPAHYALSVREYLDEEFPGRWIGRSGPISWPGRSPDLNPLDFFYWGAVKEKVYSKAIESAKLEPRPPFVAPHAVWIRYLCEVAETAKYNSQEKVEMLAMLLHRTLPITVGDKGDHINRHVEAVGVRFKLLSCGLSLLQGDILPRSLARNILRERVYSACLDYFCRGLQCPLRCGGQLREDIMSLIKFWQLMHSDKKYLKTSDIGADFDLIGPSSQQSVYTSTSPIDNRSSVNSSDIGNRQTTGWINTVPMSTTTLSSGAGSVAGKRSNRSVKPPNKSQDTFVKEYVRKRTLILELMAVEIEFLVTWHNPHARPEHAVPGEDNIATWRSKPNTDRTWREYAKLAWDISPVLAVFLAERVQAQPTAVCHIPQALKFLVTTETLLSDAQELVHMVTWARVSPVEALSYFSRQYPPHPLSAQAAVHTLNSYPPSAVLAYIPQLVQALRHDTMGYVAELIKSLAKKSQVVAHQLIWNMHTNLYTDEEMHNKDPVIYDVLEGLIKSIVQSLSGPAKAFYEREFDFFKQITNISGIIRPYPKGAERKRACLEALKNIKVQPGCYLPSNPDSMVLDIDYKSGTPMQSAAKAPYLAKFRVRKYGIAEMEAVALAIVSGEDPPAEEGKDRFTSLGAESWQAAIFKVGDDVRQDMLALQVISLFKNIFQQVGLDLYLFPYKVISTAPGCGVIECVPNAKSRDQLGRQTDIGMYEYFIKKYGDETTREFQSVDISPLGLAHSRAGAKSTTALPYQIINIILYIAQAARRCFVTSMAAYSVVGFLLQIKDRHNGNIMLDTDGHIIHIDFGFMFESSPGGNLGFEPDIKLTDEMVMVMGGKMEAPPFRWFCELCVQAFLAVRPYQEAIISMVSLMLDTGLPCFRGQTIRLLRSRFAPNSTEKEAAAFMLSVIRSSFLNFRTRTYDILQYYQNQIPY</sequence>
<feature type="compositionally biased region" description="Polar residues" evidence="5">
    <location>
        <begin position="1474"/>
        <end position="1518"/>
    </location>
</feature>
<dbReference type="PROSITE" id="PS50290">
    <property type="entry name" value="PI3_4_KINASE_3"/>
    <property type="match status" value="1"/>
</dbReference>
<dbReference type="InterPro" id="IPR015433">
    <property type="entry name" value="PI3/4_kinase"/>
</dbReference>
<evidence type="ECO:0000259" key="7">
    <source>
        <dbReference type="PROSITE" id="PS51545"/>
    </source>
</evidence>
<dbReference type="PROSITE" id="PS00915">
    <property type="entry name" value="PI3_4_KINASE_1"/>
    <property type="match status" value="1"/>
</dbReference>
<dbReference type="Pfam" id="PF16087">
    <property type="entry name" value="DUF4817"/>
    <property type="match status" value="1"/>
</dbReference>
<feature type="domain" description="PIK helical" evidence="7">
    <location>
        <begin position="1585"/>
        <end position="1756"/>
    </location>
</feature>
<evidence type="ECO:0000313" key="8">
    <source>
        <dbReference type="EMBL" id="GBP00796.1"/>
    </source>
</evidence>
<gene>
    <name evidence="8" type="primary">PI4KA</name>
    <name evidence="8" type="ORF">EVAR_77004_1</name>
</gene>
<dbReference type="GO" id="GO:0003676">
    <property type="term" value="F:nucleic acid binding"/>
    <property type="evidence" value="ECO:0007669"/>
    <property type="project" value="InterPro"/>
</dbReference>
<evidence type="ECO:0000256" key="5">
    <source>
        <dbReference type="SAM" id="MobiDB-lite"/>
    </source>
</evidence>
<dbReference type="SMART" id="SM00146">
    <property type="entry name" value="PI3Kc"/>
    <property type="match status" value="1"/>
</dbReference>
<proteinExistence type="inferred from homology"/>
<protein>
    <recommendedName>
        <fullName evidence="2">1-phosphatidylinositol 4-kinase</fullName>
        <ecNumber evidence="2">2.7.1.67</ecNumber>
    </recommendedName>
</protein>
<accession>A0A4C1SFY6</accession>
<dbReference type="FunFam" id="3.30.1010.10:FF:000009">
    <property type="entry name" value="Phosphatidylinositol 4-kinase, catalytic, alpha"/>
    <property type="match status" value="1"/>
</dbReference>
<dbReference type="InterPro" id="IPR042236">
    <property type="entry name" value="PI3K_accessory_sf"/>
</dbReference>
<dbReference type="Gene3D" id="1.10.1070.11">
    <property type="entry name" value="Phosphatidylinositol 3-/4-kinase, catalytic domain"/>
    <property type="match status" value="1"/>
</dbReference>
<keyword evidence="3" id="KW-0808">Transferase</keyword>
<dbReference type="OrthoDB" id="10264149at2759"/>
<dbReference type="SUPFAM" id="SSF48371">
    <property type="entry name" value="ARM repeat"/>
    <property type="match status" value="1"/>
</dbReference>
<dbReference type="FunFam" id="1.10.1070.11:FF:000005">
    <property type="entry name" value="Phosphatidylinositol 4-kinase, catalytic, alpha"/>
    <property type="match status" value="1"/>
</dbReference>
<feature type="domain" description="PI3K/PI4K catalytic" evidence="6">
    <location>
        <begin position="1865"/>
        <end position="2165"/>
    </location>
</feature>
<dbReference type="PROSITE" id="PS51545">
    <property type="entry name" value="PIK_HELICAL"/>
    <property type="match status" value="1"/>
</dbReference>
<dbReference type="InterPro" id="IPR045495">
    <property type="entry name" value="PI4K_N"/>
</dbReference>
<dbReference type="Gene3D" id="3.30.1010.10">
    <property type="entry name" value="Phosphatidylinositol 3-kinase Catalytic Subunit, Chain A, domain 4"/>
    <property type="match status" value="1"/>
</dbReference>
<dbReference type="InterPro" id="IPR036940">
    <property type="entry name" value="PI3/4_kinase_cat_sf"/>
</dbReference>